<organism evidence="1 2">
    <name type="scientific">Stylosanthes scabra</name>
    <dbReference type="NCBI Taxonomy" id="79078"/>
    <lineage>
        <taxon>Eukaryota</taxon>
        <taxon>Viridiplantae</taxon>
        <taxon>Streptophyta</taxon>
        <taxon>Embryophyta</taxon>
        <taxon>Tracheophyta</taxon>
        <taxon>Spermatophyta</taxon>
        <taxon>Magnoliopsida</taxon>
        <taxon>eudicotyledons</taxon>
        <taxon>Gunneridae</taxon>
        <taxon>Pentapetalae</taxon>
        <taxon>rosids</taxon>
        <taxon>fabids</taxon>
        <taxon>Fabales</taxon>
        <taxon>Fabaceae</taxon>
        <taxon>Papilionoideae</taxon>
        <taxon>50 kb inversion clade</taxon>
        <taxon>dalbergioids sensu lato</taxon>
        <taxon>Dalbergieae</taxon>
        <taxon>Pterocarpus clade</taxon>
        <taxon>Stylosanthes</taxon>
    </lineage>
</organism>
<comment type="caution">
    <text evidence="1">The sequence shown here is derived from an EMBL/GenBank/DDBJ whole genome shotgun (WGS) entry which is preliminary data.</text>
</comment>
<dbReference type="EMBL" id="JASCZI010271886">
    <property type="protein sequence ID" value="MED6216741.1"/>
    <property type="molecule type" value="Genomic_DNA"/>
</dbReference>
<keyword evidence="2" id="KW-1185">Reference proteome</keyword>
<sequence length="83" mass="9386">MDPSRLKETLGQNSDIFNQRKTRVGVKATVLGKLDNRESRNESIQMVPEDSSTSSIVITREKKPSTLILMGFFGDVDQRIRAF</sequence>
<gene>
    <name evidence="1" type="ORF">PIB30_010776</name>
</gene>
<accession>A0ABU6Z436</accession>
<proteinExistence type="predicted"/>
<evidence type="ECO:0000313" key="1">
    <source>
        <dbReference type="EMBL" id="MED6216741.1"/>
    </source>
</evidence>
<name>A0ABU6Z436_9FABA</name>
<evidence type="ECO:0000313" key="2">
    <source>
        <dbReference type="Proteomes" id="UP001341840"/>
    </source>
</evidence>
<protein>
    <submittedName>
        <fullName evidence="1">Uncharacterized protein</fullName>
    </submittedName>
</protein>
<dbReference type="Proteomes" id="UP001341840">
    <property type="component" value="Unassembled WGS sequence"/>
</dbReference>
<reference evidence="1 2" key="1">
    <citation type="journal article" date="2023" name="Plants (Basel)">
        <title>Bridging the Gap: Combining Genomics and Transcriptomics Approaches to Understand Stylosanthes scabra, an Orphan Legume from the Brazilian Caatinga.</title>
        <authorList>
            <person name="Ferreira-Neto J.R.C."/>
            <person name="da Silva M.D."/>
            <person name="Binneck E."/>
            <person name="de Melo N.F."/>
            <person name="da Silva R.H."/>
            <person name="de Melo A.L.T.M."/>
            <person name="Pandolfi V."/>
            <person name="Bustamante F.O."/>
            <person name="Brasileiro-Vidal A.C."/>
            <person name="Benko-Iseppon A.M."/>
        </authorList>
    </citation>
    <scope>NUCLEOTIDE SEQUENCE [LARGE SCALE GENOMIC DNA]</scope>
    <source>
        <tissue evidence="1">Leaves</tissue>
    </source>
</reference>